<dbReference type="AlphaFoldDB" id="A0A9K3EHK2"/>
<evidence type="ECO:0000313" key="2">
    <source>
        <dbReference type="Proteomes" id="UP000215914"/>
    </source>
</evidence>
<accession>A0A9K3EHK2</accession>
<organism evidence="1 2">
    <name type="scientific">Helianthus annuus</name>
    <name type="common">Common sunflower</name>
    <dbReference type="NCBI Taxonomy" id="4232"/>
    <lineage>
        <taxon>Eukaryota</taxon>
        <taxon>Viridiplantae</taxon>
        <taxon>Streptophyta</taxon>
        <taxon>Embryophyta</taxon>
        <taxon>Tracheophyta</taxon>
        <taxon>Spermatophyta</taxon>
        <taxon>Magnoliopsida</taxon>
        <taxon>eudicotyledons</taxon>
        <taxon>Gunneridae</taxon>
        <taxon>Pentapetalae</taxon>
        <taxon>asterids</taxon>
        <taxon>campanulids</taxon>
        <taxon>Asterales</taxon>
        <taxon>Asteraceae</taxon>
        <taxon>Asteroideae</taxon>
        <taxon>Heliantheae alliance</taxon>
        <taxon>Heliantheae</taxon>
        <taxon>Helianthus</taxon>
    </lineage>
</organism>
<dbReference type="Proteomes" id="UP000215914">
    <property type="component" value="Unassembled WGS sequence"/>
</dbReference>
<dbReference type="Gramene" id="mRNA:HanXRQr2_Chr13g0587241">
    <property type="protein sequence ID" value="CDS:HanXRQr2_Chr13g0587241.1"/>
    <property type="gene ID" value="HanXRQr2_Chr13g0587241"/>
</dbReference>
<sequence>MANAPRKAVWEKGPISKMPAEFQPKLFYEKMGDGHSIKENMCFEKAVLVPYFKALGFFEKFTTLGWEAGVSFKGNTSGEFYIKSVMEWMSTLTKNDGSNPPRTTTLTGTVNNKPVTLSPSTLRQLAKFDSKADNFYWIVDPNDYYFHTEKLVEDNTMLSELFMLEKGLVMNRDKLMPIVSLLLNFIITNVTPRLGDRMAVRKWELPVLYALMTGQLHLSFRKMVIMHVW</sequence>
<reference evidence="1" key="2">
    <citation type="submission" date="2020-06" db="EMBL/GenBank/DDBJ databases">
        <title>Helianthus annuus Genome sequencing and assembly Release 2.</title>
        <authorList>
            <person name="Gouzy J."/>
            <person name="Langlade N."/>
            <person name="Munos S."/>
        </authorList>
    </citation>
    <scope>NUCLEOTIDE SEQUENCE</scope>
    <source>
        <tissue evidence="1">Leaves</tissue>
    </source>
</reference>
<protein>
    <submittedName>
        <fullName evidence="1">Uncharacterized protein</fullName>
    </submittedName>
</protein>
<comment type="caution">
    <text evidence="1">The sequence shown here is derived from an EMBL/GenBank/DDBJ whole genome shotgun (WGS) entry which is preliminary data.</text>
</comment>
<reference evidence="1" key="1">
    <citation type="journal article" date="2017" name="Nature">
        <title>The sunflower genome provides insights into oil metabolism, flowering and Asterid evolution.</title>
        <authorList>
            <person name="Badouin H."/>
            <person name="Gouzy J."/>
            <person name="Grassa C.J."/>
            <person name="Murat F."/>
            <person name="Staton S.E."/>
            <person name="Cottret L."/>
            <person name="Lelandais-Briere C."/>
            <person name="Owens G.L."/>
            <person name="Carrere S."/>
            <person name="Mayjonade B."/>
            <person name="Legrand L."/>
            <person name="Gill N."/>
            <person name="Kane N.C."/>
            <person name="Bowers J.E."/>
            <person name="Hubner S."/>
            <person name="Bellec A."/>
            <person name="Berard A."/>
            <person name="Berges H."/>
            <person name="Blanchet N."/>
            <person name="Boniface M.C."/>
            <person name="Brunel D."/>
            <person name="Catrice O."/>
            <person name="Chaidir N."/>
            <person name="Claudel C."/>
            <person name="Donnadieu C."/>
            <person name="Faraut T."/>
            <person name="Fievet G."/>
            <person name="Helmstetter N."/>
            <person name="King M."/>
            <person name="Knapp S.J."/>
            <person name="Lai Z."/>
            <person name="Le Paslier M.C."/>
            <person name="Lippi Y."/>
            <person name="Lorenzon L."/>
            <person name="Mandel J.R."/>
            <person name="Marage G."/>
            <person name="Marchand G."/>
            <person name="Marquand E."/>
            <person name="Bret-Mestries E."/>
            <person name="Morien E."/>
            <person name="Nambeesan S."/>
            <person name="Nguyen T."/>
            <person name="Pegot-Espagnet P."/>
            <person name="Pouilly N."/>
            <person name="Raftis F."/>
            <person name="Sallet E."/>
            <person name="Schiex T."/>
            <person name="Thomas J."/>
            <person name="Vandecasteele C."/>
            <person name="Vares D."/>
            <person name="Vear F."/>
            <person name="Vautrin S."/>
            <person name="Crespi M."/>
            <person name="Mangin B."/>
            <person name="Burke J.M."/>
            <person name="Salse J."/>
            <person name="Munos S."/>
            <person name="Vincourt P."/>
            <person name="Rieseberg L.H."/>
            <person name="Langlade N.B."/>
        </authorList>
    </citation>
    <scope>NUCLEOTIDE SEQUENCE</scope>
    <source>
        <tissue evidence="1">Leaves</tissue>
    </source>
</reference>
<keyword evidence="2" id="KW-1185">Reference proteome</keyword>
<dbReference type="EMBL" id="MNCJ02000328">
    <property type="protein sequence ID" value="KAF5773312.1"/>
    <property type="molecule type" value="Genomic_DNA"/>
</dbReference>
<gene>
    <name evidence="1" type="ORF">HanXRQr2_Chr13g0587241</name>
</gene>
<name>A0A9K3EHK2_HELAN</name>
<evidence type="ECO:0000313" key="1">
    <source>
        <dbReference type="EMBL" id="KAF5773312.1"/>
    </source>
</evidence>
<proteinExistence type="predicted"/>